<sequence>MKYKLLLFLLIIFCSAISAKDTRRGFAIVIDSISYNQAKNEVESYANSVEADGLKTFVIVDKWHNPDSIRQKLKQLYRQPKNPIEGAVFVGDIPIPMIRDAQHLTSAFKMDQKRNWHQSSIASDRFYDDFDLSFDFLKQDSIKTLMFYYSLRSDSKQALRSDIYTARIRPLEKSNKDKYQQLRDYLTKVVSLKSQEKDNIVDNLTMARGHGYNSESKVAWSGEQLALREQFPTLFNPGSFVKFMDFDMYWPMKPYWMNEILRPELDIMLFHHHGSNDSQYVTGYKNGSDVNTSIENVKMYLRSKVFAAAKRSKKKEEAIDSYVKSLGVPREWCEEAFDSAFIAKDSVTNTLLDITPENILSISPNARFVMFDACFNGSFYEDEYIAGAYLFNDGKTIVTQANTVNTIQDKWPDEFLGLLSHGLRLGQWGKYTHFLETHIFGDPTFRFAKNISGDFDINDALTEYKNNITFWEKALLNPSVDIQAIALRMLYENDYKSISWLLKKSYFESSSMIVRLEALMLLSQIDNDDFIDVLAAASSDSYELTKRYATDLIARNGSDKLLPAVARMILNDNTSKRLVFKISSGFRMMNLDKLEEELLKQAENQPLYSKDMLENTLKNIRSTRDSKKKDFDLITNKEESVKKRTMEINRFRNQPASDEVDILFTVLTDTTDNPELRKTTAEALGWFMYSYQRGYIIDTLNKLILTEKDAAVLSEMQKTVNRLSAK</sequence>
<name>A0A4Y8L3J3_9BACT</name>
<reference evidence="2 3" key="1">
    <citation type="submission" date="2019-03" db="EMBL/GenBank/DDBJ databases">
        <title>San Antonio Military Medical Center submission to MRSN (WRAIR), pending publication.</title>
        <authorList>
            <person name="Blyth D.M."/>
            <person name="Mccarthy S.L."/>
            <person name="Schall S.E."/>
            <person name="Stam J.A."/>
            <person name="Ong A.C."/>
            <person name="Mcgann P.T."/>
        </authorList>
    </citation>
    <scope>NUCLEOTIDE SEQUENCE [LARGE SCALE GENOMIC DNA]</scope>
    <source>
        <strain evidence="2 3">MRSN571793</strain>
    </source>
</reference>
<dbReference type="Proteomes" id="UP000297861">
    <property type="component" value="Unassembled WGS sequence"/>
</dbReference>
<keyword evidence="1" id="KW-0732">Signal</keyword>
<dbReference type="OrthoDB" id="619585at2"/>
<comment type="caution">
    <text evidence="2">The sequence shown here is derived from an EMBL/GenBank/DDBJ whole genome shotgun (WGS) entry which is preliminary data.</text>
</comment>
<protein>
    <submittedName>
        <fullName evidence="2">HEAT repeat domain-containing protein</fullName>
    </submittedName>
</protein>
<feature type="signal peptide" evidence="1">
    <location>
        <begin position="1"/>
        <end position="19"/>
    </location>
</feature>
<dbReference type="SUPFAM" id="SSF48371">
    <property type="entry name" value="ARM repeat"/>
    <property type="match status" value="1"/>
</dbReference>
<dbReference type="InterPro" id="IPR011989">
    <property type="entry name" value="ARM-like"/>
</dbReference>
<feature type="chain" id="PRO_5021440566" evidence="1">
    <location>
        <begin position="20"/>
        <end position="726"/>
    </location>
</feature>
<dbReference type="RefSeq" id="WP_134436113.1">
    <property type="nucleotide sequence ID" value="NZ_SOML01000004.1"/>
</dbReference>
<dbReference type="AlphaFoldDB" id="A0A4Y8L3J3"/>
<organism evidence="2 3">
    <name type="scientific">Dysgonomonas capnocytophagoides</name>
    <dbReference type="NCBI Taxonomy" id="45254"/>
    <lineage>
        <taxon>Bacteria</taxon>
        <taxon>Pseudomonadati</taxon>
        <taxon>Bacteroidota</taxon>
        <taxon>Bacteroidia</taxon>
        <taxon>Bacteroidales</taxon>
        <taxon>Dysgonomonadaceae</taxon>
        <taxon>Dysgonomonas</taxon>
    </lineage>
</organism>
<gene>
    <name evidence="2" type="ORF">E2605_08420</name>
</gene>
<accession>A0A4Y8L3J3</accession>
<dbReference type="Gene3D" id="1.25.10.10">
    <property type="entry name" value="Leucine-rich Repeat Variant"/>
    <property type="match status" value="1"/>
</dbReference>
<dbReference type="EMBL" id="SOML01000004">
    <property type="protein sequence ID" value="TFD96831.1"/>
    <property type="molecule type" value="Genomic_DNA"/>
</dbReference>
<evidence type="ECO:0000313" key="3">
    <source>
        <dbReference type="Proteomes" id="UP000297861"/>
    </source>
</evidence>
<evidence type="ECO:0000256" key="1">
    <source>
        <dbReference type="SAM" id="SignalP"/>
    </source>
</evidence>
<keyword evidence="3" id="KW-1185">Reference proteome</keyword>
<proteinExistence type="predicted"/>
<dbReference type="InterPro" id="IPR016024">
    <property type="entry name" value="ARM-type_fold"/>
</dbReference>
<evidence type="ECO:0000313" key="2">
    <source>
        <dbReference type="EMBL" id="TFD96831.1"/>
    </source>
</evidence>